<feature type="domain" description="Recombinase zinc beta ribbon" evidence="1">
    <location>
        <begin position="5"/>
        <end position="68"/>
    </location>
</feature>
<accession>A0A1S2LYN9</accession>
<sequence length="149" mass="17782">MDDNPFASKVICGDCGGEYDRKVWNSNDERFRQRVWRCNKRYVEKGKKGCDNTHINDEVLYQIFINVFNPILENKDYFTQKWREKLSSENLLEKYKAKQFIEIITKAKPTTQFEANLFFAFVEKMTVFKEEQVIVRLLDGTEIECEIDK</sequence>
<organism evidence="2 3">
    <name type="scientific">Anaerobacillus alkalilacustris</name>
    <dbReference type="NCBI Taxonomy" id="393763"/>
    <lineage>
        <taxon>Bacteria</taxon>
        <taxon>Bacillati</taxon>
        <taxon>Bacillota</taxon>
        <taxon>Bacilli</taxon>
        <taxon>Bacillales</taxon>
        <taxon>Bacillaceae</taxon>
        <taxon>Anaerobacillus</taxon>
    </lineage>
</organism>
<dbReference type="Proteomes" id="UP000179524">
    <property type="component" value="Unassembled WGS sequence"/>
</dbReference>
<reference evidence="2 3" key="1">
    <citation type="submission" date="2016-10" db="EMBL/GenBank/DDBJ databases">
        <title>Draft genome sequences of four alkaliphilic bacteria belonging to the Anaerobacillus genus.</title>
        <authorList>
            <person name="Bassil N.M."/>
            <person name="Lloyd J.R."/>
        </authorList>
    </citation>
    <scope>NUCLEOTIDE SEQUENCE [LARGE SCALE GENOMIC DNA]</scope>
    <source>
        <strain evidence="2 3">DSM 18345</strain>
    </source>
</reference>
<proteinExistence type="predicted"/>
<dbReference type="EMBL" id="MLQR01000001">
    <property type="protein sequence ID" value="OIJ17333.1"/>
    <property type="molecule type" value="Genomic_DNA"/>
</dbReference>
<keyword evidence="3" id="KW-1185">Reference proteome</keyword>
<comment type="caution">
    <text evidence="2">The sequence shown here is derived from an EMBL/GenBank/DDBJ whole genome shotgun (WGS) entry which is preliminary data.</text>
</comment>
<dbReference type="Pfam" id="PF13408">
    <property type="entry name" value="Zn_ribbon_recom"/>
    <property type="match status" value="1"/>
</dbReference>
<evidence type="ECO:0000313" key="2">
    <source>
        <dbReference type="EMBL" id="OIJ17333.1"/>
    </source>
</evidence>
<protein>
    <recommendedName>
        <fullName evidence="1">Recombinase zinc beta ribbon domain-containing protein</fullName>
    </recommendedName>
</protein>
<dbReference type="AlphaFoldDB" id="A0A1S2LYN9"/>
<name>A0A1S2LYN9_9BACI</name>
<dbReference type="InterPro" id="IPR025827">
    <property type="entry name" value="Zn_ribbon_recom_dom"/>
</dbReference>
<evidence type="ECO:0000259" key="1">
    <source>
        <dbReference type="Pfam" id="PF13408"/>
    </source>
</evidence>
<evidence type="ECO:0000313" key="3">
    <source>
        <dbReference type="Proteomes" id="UP000179524"/>
    </source>
</evidence>
<gene>
    <name evidence="2" type="ORF">BKP37_02170</name>
</gene>